<protein>
    <submittedName>
        <fullName evidence="2">Uncharacterized protein LOC142168088</fullName>
    </submittedName>
</protein>
<keyword evidence="1" id="KW-1185">Reference proteome</keyword>
<evidence type="ECO:0000313" key="2">
    <source>
        <dbReference type="RefSeq" id="XP_075084849.1"/>
    </source>
</evidence>
<dbReference type="Proteomes" id="UP000790787">
    <property type="component" value="Chromosome 13"/>
</dbReference>
<accession>A0AC58SIS2</accession>
<sequence length="166" mass="19673">MQAGPYSYHNKPFILQNWEIEFHFDPKCITTIPLWVHFPSLPVGYWTADVLSKVASAIGTPMYTDRYTTDLNKISYARVLVKVDITKPMLESMEIDTPSGTIQQEILYEWKPKFCSEYIHFGHDNFECWRNKQQNNEEAEFKAPKRRNRVGKKKIVQEWKPKEQQE</sequence>
<reference evidence="2" key="2">
    <citation type="submission" date="2025-08" db="UniProtKB">
        <authorList>
            <consortium name="RefSeq"/>
        </authorList>
    </citation>
    <scope>IDENTIFICATION</scope>
    <source>
        <tissue evidence="2">Leaf</tissue>
    </source>
</reference>
<dbReference type="RefSeq" id="XP_075084849.1">
    <property type="nucleotide sequence ID" value="XM_075228748.1"/>
</dbReference>
<name>A0AC58SIS2_TOBAC</name>
<reference evidence="1" key="1">
    <citation type="journal article" date="2014" name="Nat. Commun.">
        <title>The tobacco genome sequence and its comparison with those of tomato and potato.</title>
        <authorList>
            <person name="Sierro N."/>
            <person name="Battey J.N."/>
            <person name="Ouadi S."/>
            <person name="Bakaher N."/>
            <person name="Bovet L."/>
            <person name="Willig A."/>
            <person name="Goepfert S."/>
            <person name="Peitsch M.C."/>
            <person name="Ivanov N.V."/>
        </authorList>
    </citation>
    <scope>NUCLEOTIDE SEQUENCE [LARGE SCALE GENOMIC DNA]</scope>
</reference>
<gene>
    <name evidence="2" type="primary">LOC142168088</name>
</gene>
<organism evidence="1 2">
    <name type="scientific">Nicotiana tabacum</name>
    <name type="common">Common tobacco</name>
    <dbReference type="NCBI Taxonomy" id="4097"/>
    <lineage>
        <taxon>Eukaryota</taxon>
        <taxon>Viridiplantae</taxon>
        <taxon>Streptophyta</taxon>
        <taxon>Embryophyta</taxon>
        <taxon>Tracheophyta</taxon>
        <taxon>Spermatophyta</taxon>
        <taxon>Magnoliopsida</taxon>
        <taxon>eudicotyledons</taxon>
        <taxon>Gunneridae</taxon>
        <taxon>Pentapetalae</taxon>
        <taxon>asterids</taxon>
        <taxon>lamiids</taxon>
        <taxon>Solanales</taxon>
        <taxon>Solanaceae</taxon>
        <taxon>Nicotianoideae</taxon>
        <taxon>Nicotianeae</taxon>
        <taxon>Nicotiana</taxon>
    </lineage>
</organism>
<proteinExistence type="predicted"/>
<evidence type="ECO:0000313" key="1">
    <source>
        <dbReference type="Proteomes" id="UP000790787"/>
    </source>
</evidence>